<keyword evidence="3" id="KW-1185">Reference proteome</keyword>
<sequence length="276" mass="30486">MYTALGNISDALKNNNANDIFVFLKLYTVSDGTLPSFFVFVGFLGPLLGIGMGFDAVNSEMNKGTVNRILSQPIPRDYFINAKFTASLVVISVLFFSLSFLVMGIGLIAIGIPPTPEEFIRILLFTIAAIIYVSFWLNLSILFSIKFIQPATSALTGISVWLFFSIFYNMLVNVIFSMLVPAGRNLSLMGERMKLNILQLAPNQLFNEITNVLLTPTVRSVGPLTMEQVKGAIPGPIPVLQSVMLIWPQIIGIIALTVICFVVSYLLFVKREIRST</sequence>
<name>W7YGP3_9BACT</name>
<dbReference type="STRING" id="869213.GCA_000517085_03606"/>
<keyword evidence="1" id="KW-0812">Transmembrane</keyword>
<dbReference type="GO" id="GO:0005886">
    <property type="term" value="C:plasma membrane"/>
    <property type="evidence" value="ECO:0007669"/>
    <property type="project" value="UniProtKB-SubCell"/>
</dbReference>
<proteinExistence type="predicted"/>
<feature type="transmembrane region" description="Helical" evidence="1">
    <location>
        <begin position="122"/>
        <end position="148"/>
    </location>
</feature>
<dbReference type="Pfam" id="PF12679">
    <property type="entry name" value="ABC2_membrane_2"/>
    <property type="match status" value="1"/>
</dbReference>
<feature type="transmembrane region" description="Helical" evidence="1">
    <location>
        <begin position="246"/>
        <end position="268"/>
    </location>
</feature>
<reference evidence="2 3" key="1">
    <citation type="journal article" date="2014" name="Genome Announc.">
        <title>Draft Genome Sequence of Cytophaga fermentans JCM 21142T, a Facultative Anaerobe Isolated from Marine Mud.</title>
        <authorList>
            <person name="Starns D."/>
            <person name="Oshima K."/>
            <person name="Suda W."/>
            <person name="Iino T."/>
            <person name="Yuki M."/>
            <person name="Inoue J."/>
            <person name="Kitamura K."/>
            <person name="Iida T."/>
            <person name="Darby A."/>
            <person name="Hattori M."/>
            <person name="Ohkuma M."/>
        </authorList>
    </citation>
    <scope>NUCLEOTIDE SEQUENCE [LARGE SCALE GENOMIC DNA]</scope>
    <source>
        <strain evidence="2 3">JCM 21142</strain>
    </source>
</reference>
<dbReference type="GO" id="GO:0140359">
    <property type="term" value="F:ABC-type transporter activity"/>
    <property type="evidence" value="ECO:0007669"/>
    <property type="project" value="InterPro"/>
</dbReference>
<evidence type="ECO:0000313" key="3">
    <source>
        <dbReference type="Proteomes" id="UP000019402"/>
    </source>
</evidence>
<keyword evidence="1" id="KW-0472">Membrane</keyword>
<feature type="transmembrane region" description="Helical" evidence="1">
    <location>
        <begin position="37"/>
        <end position="57"/>
    </location>
</feature>
<feature type="transmembrane region" description="Helical" evidence="1">
    <location>
        <begin position="160"/>
        <end position="180"/>
    </location>
</feature>
<comment type="caution">
    <text evidence="2">The sequence shown here is derived from an EMBL/GenBank/DDBJ whole genome shotgun (WGS) entry which is preliminary data.</text>
</comment>
<dbReference type="PANTHER" id="PTHR43471:SF14">
    <property type="entry name" value="ABC-2 TYPE TRANSPORT SYSTEM PERMEASE PROTEIN"/>
    <property type="match status" value="1"/>
</dbReference>
<keyword evidence="1" id="KW-1133">Transmembrane helix</keyword>
<evidence type="ECO:0000313" key="2">
    <source>
        <dbReference type="EMBL" id="GAF01779.1"/>
    </source>
</evidence>
<evidence type="ECO:0000256" key="1">
    <source>
        <dbReference type="SAM" id="Phobius"/>
    </source>
</evidence>
<feature type="transmembrane region" description="Helical" evidence="1">
    <location>
        <begin position="78"/>
        <end position="110"/>
    </location>
</feature>
<dbReference type="eggNOG" id="COG1277">
    <property type="taxonomic scope" value="Bacteria"/>
</dbReference>
<dbReference type="EMBL" id="BAMD01000003">
    <property type="protein sequence ID" value="GAF01779.1"/>
    <property type="molecule type" value="Genomic_DNA"/>
</dbReference>
<protein>
    <submittedName>
        <fullName evidence="2">ABC-type transport system</fullName>
    </submittedName>
</protein>
<accession>W7YGP3</accession>
<organism evidence="2 3">
    <name type="scientific">Saccharicrinis fermentans DSM 9555 = JCM 21142</name>
    <dbReference type="NCBI Taxonomy" id="869213"/>
    <lineage>
        <taxon>Bacteria</taxon>
        <taxon>Pseudomonadati</taxon>
        <taxon>Bacteroidota</taxon>
        <taxon>Bacteroidia</taxon>
        <taxon>Marinilabiliales</taxon>
        <taxon>Marinilabiliaceae</taxon>
        <taxon>Saccharicrinis</taxon>
    </lineage>
</organism>
<gene>
    <name evidence="2" type="ORF">JCM21142_396</name>
</gene>
<dbReference type="RefSeq" id="WP_235207956.1">
    <property type="nucleotide sequence ID" value="NZ_BAMD01000003.1"/>
</dbReference>
<dbReference type="PANTHER" id="PTHR43471">
    <property type="entry name" value="ABC TRANSPORTER PERMEASE"/>
    <property type="match status" value="1"/>
</dbReference>
<dbReference type="Proteomes" id="UP000019402">
    <property type="component" value="Unassembled WGS sequence"/>
</dbReference>
<dbReference type="AlphaFoldDB" id="W7YGP3"/>